<evidence type="ECO:0000256" key="2">
    <source>
        <dbReference type="SAM" id="MobiDB-lite"/>
    </source>
</evidence>
<feature type="compositionally biased region" description="Polar residues" evidence="2">
    <location>
        <begin position="505"/>
        <end position="518"/>
    </location>
</feature>
<feature type="compositionally biased region" description="Polar residues" evidence="2">
    <location>
        <begin position="588"/>
        <end position="603"/>
    </location>
</feature>
<feature type="region of interest" description="Disordered" evidence="2">
    <location>
        <begin position="218"/>
        <end position="308"/>
    </location>
</feature>
<feature type="compositionally biased region" description="Polar residues" evidence="2">
    <location>
        <begin position="219"/>
        <end position="230"/>
    </location>
</feature>
<feature type="compositionally biased region" description="Basic and acidic residues" evidence="2">
    <location>
        <begin position="285"/>
        <end position="308"/>
    </location>
</feature>
<comment type="caution">
    <text evidence="3">The sequence shown here is derived from an EMBL/GenBank/DDBJ whole genome shotgun (WGS) entry which is preliminary data.</text>
</comment>
<feature type="region of interest" description="Disordered" evidence="2">
    <location>
        <begin position="1"/>
        <end position="62"/>
    </location>
</feature>
<dbReference type="EMBL" id="CACRXK020002621">
    <property type="protein sequence ID" value="CAB3995213.1"/>
    <property type="molecule type" value="Genomic_DNA"/>
</dbReference>
<feature type="compositionally biased region" description="Polar residues" evidence="2">
    <location>
        <begin position="402"/>
        <end position="412"/>
    </location>
</feature>
<keyword evidence="4" id="KW-1185">Reference proteome</keyword>
<organism evidence="3 4">
    <name type="scientific">Paramuricea clavata</name>
    <name type="common">Red gorgonian</name>
    <name type="synonym">Violescent sea-whip</name>
    <dbReference type="NCBI Taxonomy" id="317549"/>
    <lineage>
        <taxon>Eukaryota</taxon>
        <taxon>Metazoa</taxon>
        <taxon>Cnidaria</taxon>
        <taxon>Anthozoa</taxon>
        <taxon>Octocorallia</taxon>
        <taxon>Malacalcyonacea</taxon>
        <taxon>Plexauridae</taxon>
        <taxon>Paramuricea</taxon>
    </lineage>
</organism>
<dbReference type="OrthoDB" id="5864420at2759"/>
<feature type="compositionally biased region" description="Polar residues" evidence="2">
    <location>
        <begin position="446"/>
        <end position="489"/>
    </location>
</feature>
<evidence type="ECO:0000313" key="4">
    <source>
        <dbReference type="Proteomes" id="UP001152795"/>
    </source>
</evidence>
<feature type="compositionally biased region" description="Basic and acidic residues" evidence="2">
    <location>
        <begin position="23"/>
        <end position="38"/>
    </location>
</feature>
<feature type="compositionally biased region" description="Polar residues" evidence="2">
    <location>
        <begin position="537"/>
        <end position="559"/>
    </location>
</feature>
<feature type="compositionally biased region" description="Basic and acidic residues" evidence="2">
    <location>
        <begin position="86"/>
        <end position="106"/>
    </location>
</feature>
<accession>A0A7D9DVS1</accession>
<protein>
    <submittedName>
        <fullName evidence="3">Uncharacterized protein</fullName>
    </submittedName>
</protein>
<feature type="region of interest" description="Disordered" evidence="2">
    <location>
        <begin position="322"/>
        <end position="645"/>
    </location>
</feature>
<evidence type="ECO:0000256" key="1">
    <source>
        <dbReference type="SAM" id="Coils"/>
    </source>
</evidence>
<feature type="compositionally biased region" description="Polar residues" evidence="2">
    <location>
        <begin position="127"/>
        <end position="147"/>
    </location>
</feature>
<feature type="compositionally biased region" description="Basic and acidic residues" evidence="2">
    <location>
        <begin position="633"/>
        <end position="645"/>
    </location>
</feature>
<feature type="compositionally biased region" description="Polar residues" evidence="2">
    <location>
        <begin position="419"/>
        <end position="437"/>
    </location>
</feature>
<name>A0A7D9DVS1_PARCT</name>
<feature type="compositionally biased region" description="Polar residues" evidence="2">
    <location>
        <begin position="351"/>
        <end position="369"/>
    </location>
</feature>
<sequence>MSYFFSSIFGNDEKQASNSPVKSTEEEKLTKTEGKQNEQEEQQSEDTMATPRKGWLDWPFWKRNDNSGGGPFNAFRKNKNPAAFTWRKDLNYATKPKEYGKGEGSKDLAALNVGTSSSESGEEEGQSKATESITKTGNTDGGKSSMSVLEKDVPLVTYNDRPNGAKDVALNMRKVAALRDKKQNDLQTQQATAFSVGVLEEKYSPTGQGLKPEIKGLVSSAQATSSSANKQKIDATAKTKKAIRQLPTTPKEQKRVGTPQAVPTNTKATPRQETVPKWNPNTKIVTEKKNAERKPVENTKKIDKKNEAKKVGETKKTVVKKNDGLNQFQKPVLQKPVVPRPNCAKIDEKPSISSSPNKTVAKTGAGSQLKQKDAATKQIAETGKQKNVATGSPGLANVTVPKYTNITSNQQRPAPEGFKTQNLPPQNQRLTRLQNPGAQVPKRNIVANTGLKNGSKPSTLQPSQQQRVGPQTPKSQNIGPQSAKSQNIGPQCPKPGTQDPRVQIPVQQNQCPKSNHSPQVGPKQIASHPQAVGVQPSHMQSPMPQATNHQFPIPQNTSEIGPPLKRPYSEVADPQQPSAQRIRPEGVSPQSSSNRTNVKQKQPTNRRKAPGLAKPVKPAGETQPVNGETTQQDPKEADNVPRRKILCSRDGREVIIEPNMPVTLPGSLAHAQGNKNVSRPTETEKKCPVQNTMPKTKPEFPVKQEKLAQQVKPVKPVMKDASTSTLAPISTLVDAAVQVPDEEENAGDEIHSLLVKRPWDTERVMKMQVHLDEKLVVITRMREMLRKRSDEVKSMKKRCSELETVIKASNMQGKPQLVAQVNEMTDIKNELVAEVTNLTVELEKERTNVKSLKTELIDVRAQLTTARKKAANPTGQ</sequence>
<gene>
    <name evidence="3" type="ORF">PACLA_8A005316</name>
</gene>
<keyword evidence="1" id="KW-0175">Coiled coil</keyword>
<feature type="compositionally biased region" description="Polar residues" evidence="2">
    <location>
        <begin position="261"/>
        <end position="272"/>
    </location>
</feature>
<dbReference type="AlphaFoldDB" id="A0A7D9DVS1"/>
<feature type="coiled-coil region" evidence="1">
    <location>
        <begin position="828"/>
        <end position="869"/>
    </location>
</feature>
<reference evidence="3" key="1">
    <citation type="submission" date="2020-04" db="EMBL/GenBank/DDBJ databases">
        <authorList>
            <person name="Alioto T."/>
            <person name="Alioto T."/>
            <person name="Gomez Garrido J."/>
        </authorList>
    </citation>
    <scope>NUCLEOTIDE SEQUENCE</scope>
    <source>
        <strain evidence="3">A484AB</strain>
    </source>
</reference>
<feature type="region of interest" description="Disordered" evidence="2">
    <location>
        <begin position="665"/>
        <end position="697"/>
    </location>
</feature>
<proteinExistence type="predicted"/>
<feature type="compositionally biased region" description="Polar residues" evidence="2">
    <location>
        <begin position="623"/>
        <end position="632"/>
    </location>
</feature>
<evidence type="ECO:0000313" key="3">
    <source>
        <dbReference type="EMBL" id="CAB3995213.1"/>
    </source>
</evidence>
<dbReference type="Proteomes" id="UP001152795">
    <property type="component" value="Unassembled WGS sequence"/>
</dbReference>
<feature type="region of interest" description="Disordered" evidence="2">
    <location>
        <begin position="85"/>
        <end position="148"/>
    </location>
</feature>